<dbReference type="EMBL" id="LIBB01000172">
    <property type="protein sequence ID" value="KRO71505.1"/>
    <property type="molecule type" value="Genomic_DNA"/>
</dbReference>
<dbReference type="Gene3D" id="1.10.260.40">
    <property type="entry name" value="lambda repressor-like DNA-binding domains"/>
    <property type="match status" value="1"/>
</dbReference>
<sequence length="103" mass="12068">MEHSQFTKFSPITVLVKRAIKKLRVDAGHSMNEGARLLGVSRKQLEDIETIRNYGCHLDLELLAKIKVIYRKSLDEIVGELPDDYYSEYFERRRKRTSAESEH</sequence>
<proteinExistence type="predicted"/>
<dbReference type="PROSITE" id="PS50943">
    <property type="entry name" value="HTH_CROC1"/>
    <property type="match status" value="1"/>
</dbReference>
<feature type="domain" description="HTH cro/C1-type" evidence="1">
    <location>
        <begin position="20"/>
        <end position="77"/>
    </location>
</feature>
<protein>
    <recommendedName>
        <fullName evidence="1">HTH cro/C1-type domain-containing protein</fullName>
    </recommendedName>
</protein>
<dbReference type="Proteomes" id="UP000051934">
    <property type="component" value="Unassembled WGS sequence"/>
</dbReference>
<dbReference type="CDD" id="cd00093">
    <property type="entry name" value="HTH_XRE"/>
    <property type="match status" value="1"/>
</dbReference>
<reference evidence="2 3" key="1">
    <citation type="submission" date="2015-10" db="EMBL/GenBank/DDBJ databases">
        <title>Metagenome-Assembled Genomes uncover a global brackish microbiome.</title>
        <authorList>
            <person name="Hugerth L.W."/>
            <person name="Larsson J."/>
            <person name="Alneberg J."/>
            <person name="Lindh M.V."/>
            <person name="Legrand C."/>
            <person name="Pinhassi J."/>
            <person name="Andersson A.F."/>
        </authorList>
    </citation>
    <scope>NUCLEOTIDE SEQUENCE [LARGE SCALE GENOMIC DNA]</scope>
    <source>
        <strain evidence="2">BACL4 MAG-120507-bin80</strain>
    </source>
</reference>
<dbReference type="AlphaFoldDB" id="A0A0R2S9D4"/>
<dbReference type="SUPFAM" id="SSF47413">
    <property type="entry name" value="lambda repressor-like DNA-binding domains"/>
    <property type="match status" value="1"/>
</dbReference>
<name>A0A0R2S9D4_9GAMM</name>
<evidence type="ECO:0000313" key="3">
    <source>
        <dbReference type="Proteomes" id="UP000051934"/>
    </source>
</evidence>
<comment type="caution">
    <text evidence="2">The sequence shown here is derived from an EMBL/GenBank/DDBJ whole genome shotgun (WGS) entry which is preliminary data.</text>
</comment>
<evidence type="ECO:0000259" key="1">
    <source>
        <dbReference type="PROSITE" id="PS50943"/>
    </source>
</evidence>
<accession>A0A0R2S9D4</accession>
<gene>
    <name evidence="2" type="ORF">ABR69_01550</name>
</gene>
<evidence type="ECO:0000313" key="2">
    <source>
        <dbReference type="EMBL" id="KRO71505.1"/>
    </source>
</evidence>
<dbReference type="InterPro" id="IPR010982">
    <property type="entry name" value="Lambda_DNA-bd_dom_sf"/>
</dbReference>
<dbReference type="InterPro" id="IPR001387">
    <property type="entry name" value="Cro/C1-type_HTH"/>
</dbReference>
<organism evidence="2 3">
    <name type="scientific">OM182 bacterium BACL3 MAG-120507-bin80</name>
    <dbReference type="NCBI Taxonomy" id="1655577"/>
    <lineage>
        <taxon>Bacteria</taxon>
        <taxon>Pseudomonadati</taxon>
        <taxon>Pseudomonadota</taxon>
        <taxon>Gammaproteobacteria</taxon>
        <taxon>OMG group</taxon>
        <taxon>OM182 clade</taxon>
    </lineage>
</organism>
<dbReference type="GO" id="GO:0003677">
    <property type="term" value="F:DNA binding"/>
    <property type="evidence" value="ECO:0007669"/>
    <property type="project" value="InterPro"/>
</dbReference>